<dbReference type="KEGG" id="pnl:PNK_1280"/>
<dbReference type="InParanoid" id="A0A0U5ERZ5"/>
<organism evidence="1 2">
    <name type="scientific">Candidatus Protochlamydia naegleriophila</name>
    <dbReference type="NCBI Taxonomy" id="389348"/>
    <lineage>
        <taxon>Bacteria</taxon>
        <taxon>Pseudomonadati</taxon>
        <taxon>Chlamydiota</taxon>
        <taxon>Chlamydiia</taxon>
        <taxon>Parachlamydiales</taxon>
        <taxon>Parachlamydiaceae</taxon>
        <taxon>Candidatus Protochlamydia</taxon>
    </lineage>
</organism>
<evidence type="ECO:0000313" key="1">
    <source>
        <dbReference type="EMBL" id="CUI16897.1"/>
    </source>
</evidence>
<evidence type="ECO:0000313" key="2">
    <source>
        <dbReference type="Proteomes" id="UP000069902"/>
    </source>
</evidence>
<dbReference type="EMBL" id="LN879502">
    <property type="protein sequence ID" value="CUI16897.1"/>
    <property type="molecule type" value="Genomic_DNA"/>
</dbReference>
<proteinExistence type="predicted"/>
<gene>
    <name evidence="1" type="ORF">PNK_1280</name>
</gene>
<dbReference type="PATRIC" id="fig|389348.3.peg.1430"/>
<protein>
    <submittedName>
        <fullName evidence="1">Uncharacterized protein</fullName>
    </submittedName>
</protein>
<reference evidence="2" key="1">
    <citation type="submission" date="2015-09" db="EMBL/GenBank/DDBJ databases">
        <authorList>
            <person name="Bertelli C."/>
        </authorList>
    </citation>
    <scope>NUCLEOTIDE SEQUENCE [LARGE SCALE GENOMIC DNA]</scope>
    <source>
        <strain evidence="2">KNic</strain>
    </source>
</reference>
<dbReference type="Proteomes" id="UP000069902">
    <property type="component" value="Chromosome cPNK"/>
</dbReference>
<dbReference type="STRING" id="389348.PNK_1280"/>
<keyword evidence="2" id="KW-1185">Reference proteome</keyword>
<sequence length="65" mass="7399">MRSCGFGDKMSVPLLKFLIGIQNFIEVILILSPNPQLLIISLENELNDDERLDQSATRLNDCFFV</sequence>
<name>A0A0U5ERZ5_9BACT</name>
<dbReference type="AlphaFoldDB" id="A0A0U5ERZ5"/>
<accession>A0A0U5ERZ5</accession>